<keyword evidence="2" id="KW-1185">Reference proteome</keyword>
<name>A0A0X3V616_9ACTN</name>
<dbReference type="EMBL" id="LLZH01000040">
    <property type="protein sequence ID" value="KUL39887.1"/>
    <property type="molecule type" value="Genomic_DNA"/>
</dbReference>
<comment type="caution">
    <text evidence="1">The sequence shown here is derived from an EMBL/GenBank/DDBJ whole genome shotgun (WGS) entry which is preliminary data.</text>
</comment>
<dbReference type="RefSeq" id="WP_067686867.1">
    <property type="nucleotide sequence ID" value="NZ_LLZH01000040.1"/>
</dbReference>
<gene>
    <name evidence="1" type="ORF">ADL15_08680</name>
</gene>
<dbReference type="Proteomes" id="UP000053244">
    <property type="component" value="Unassembled WGS sequence"/>
</dbReference>
<dbReference type="AlphaFoldDB" id="A0A0X3V616"/>
<accession>A0A0X3V616</accession>
<organism evidence="1 2">
    <name type="scientific">Actinoplanes awajinensis subsp. mycoplanecinus</name>
    <dbReference type="NCBI Taxonomy" id="135947"/>
    <lineage>
        <taxon>Bacteria</taxon>
        <taxon>Bacillati</taxon>
        <taxon>Actinomycetota</taxon>
        <taxon>Actinomycetes</taxon>
        <taxon>Micromonosporales</taxon>
        <taxon>Micromonosporaceae</taxon>
        <taxon>Actinoplanes</taxon>
    </lineage>
</organism>
<evidence type="ECO:0000313" key="1">
    <source>
        <dbReference type="EMBL" id="KUL39887.1"/>
    </source>
</evidence>
<evidence type="ECO:0000313" key="2">
    <source>
        <dbReference type="Proteomes" id="UP000053244"/>
    </source>
</evidence>
<protein>
    <recommendedName>
        <fullName evidence="3">DUF4241 domain-containing protein</fullName>
    </recommendedName>
</protein>
<sequence length="210" mass="22940">MPELDRLLQAGSRYAHDDVTYVVEAHPLGDLSLPTGRLAAFDPGITDEDDEPFSITVAPGTYPVTAWVAVLEKEDREWQRRVAAVQLTIRDEPVATWELALVDGDDPADLEDGEFFGYAVETGGGAFADITVGQILARWDSEDFEEAFDPDDFPEAPVPGHFAQVVDEKSGANLIMVESGWGDGYYPTYVGLTESGDVACFVTDFLVVPY</sequence>
<dbReference type="InterPro" id="IPR025335">
    <property type="entry name" value="DUF4241"/>
</dbReference>
<evidence type="ECO:0008006" key="3">
    <source>
        <dbReference type="Google" id="ProtNLM"/>
    </source>
</evidence>
<dbReference type="OrthoDB" id="9789980at2"/>
<dbReference type="Pfam" id="PF14025">
    <property type="entry name" value="DUF4241"/>
    <property type="match status" value="1"/>
</dbReference>
<proteinExistence type="predicted"/>
<reference evidence="1 2" key="1">
    <citation type="submission" date="2015-10" db="EMBL/GenBank/DDBJ databases">
        <authorList>
            <person name="Gilbert D.G."/>
        </authorList>
    </citation>
    <scope>NUCLEOTIDE SEQUENCE [LARGE SCALE GENOMIC DNA]</scope>
    <source>
        <strain evidence="1 2">NRRL B-16712</strain>
    </source>
</reference>